<accession>A0A381R6B9</accession>
<evidence type="ECO:0000313" key="1">
    <source>
        <dbReference type="EMBL" id="SUZ86754.1"/>
    </source>
</evidence>
<feature type="non-terminal residue" evidence="1">
    <location>
        <position position="1"/>
    </location>
</feature>
<proteinExistence type="predicted"/>
<name>A0A381R6B9_9ZZZZ</name>
<reference evidence="1" key="1">
    <citation type="submission" date="2018-05" db="EMBL/GenBank/DDBJ databases">
        <authorList>
            <person name="Lanie J.A."/>
            <person name="Ng W.-L."/>
            <person name="Kazmierczak K.M."/>
            <person name="Andrzejewski T.M."/>
            <person name="Davidsen T.M."/>
            <person name="Wayne K.J."/>
            <person name="Tettelin H."/>
            <person name="Glass J.I."/>
            <person name="Rusch D."/>
            <person name="Podicherti R."/>
            <person name="Tsui H.-C.T."/>
            <person name="Winkler M.E."/>
        </authorList>
    </citation>
    <scope>NUCLEOTIDE SEQUENCE</scope>
</reference>
<sequence length="70" mass="7724">VDVQRWGIIHNGSPALRGGEKSRQRLMNLKLSKNSFNHSSTPLRKSAQGSAFRATQTIIKLTVSAAKMVF</sequence>
<dbReference type="EMBL" id="UINC01001697">
    <property type="protein sequence ID" value="SUZ86754.1"/>
    <property type="molecule type" value="Genomic_DNA"/>
</dbReference>
<organism evidence="1">
    <name type="scientific">marine metagenome</name>
    <dbReference type="NCBI Taxonomy" id="408172"/>
    <lineage>
        <taxon>unclassified sequences</taxon>
        <taxon>metagenomes</taxon>
        <taxon>ecological metagenomes</taxon>
    </lineage>
</organism>
<protein>
    <submittedName>
        <fullName evidence="1">Uncharacterized protein</fullName>
    </submittedName>
</protein>
<dbReference type="AlphaFoldDB" id="A0A381R6B9"/>
<gene>
    <name evidence="1" type="ORF">METZ01_LOCUS39608</name>
</gene>